<name>A0AAU9I6U3_9XANT</name>
<dbReference type="EMBL" id="HG992337">
    <property type="protein sequence ID" value="CAE6837431.1"/>
    <property type="molecule type" value="Genomic_DNA"/>
</dbReference>
<sequence length="88" mass="9835">MPSNETPSKNSTNCTPSLVRIERIDDVVFAIFTDPARPGFEYDPSIRSVQQALEIARHVAEKRWVTALHLQQYKALMLAEFGEGACNG</sequence>
<dbReference type="RefSeq" id="WP_228600133.1">
    <property type="nucleotide sequence ID" value="NZ_HG992337.1"/>
</dbReference>
<evidence type="ECO:0000313" key="1">
    <source>
        <dbReference type="EMBL" id="CAE6837431.1"/>
    </source>
</evidence>
<accession>A0AAU9I6U3</accession>
<dbReference type="Proteomes" id="UP000835242">
    <property type="component" value="Chromosome"/>
</dbReference>
<proteinExistence type="predicted"/>
<organism evidence="1 2">
    <name type="scientific">Xanthomonas arboricola</name>
    <dbReference type="NCBI Taxonomy" id="56448"/>
    <lineage>
        <taxon>Bacteria</taxon>
        <taxon>Pseudomonadati</taxon>
        <taxon>Pseudomonadota</taxon>
        <taxon>Gammaproteobacteria</taxon>
        <taxon>Lysobacterales</taxon>
        <taxon>Lysobacteraceae</taxon>
        <taxon>Xanthomonas</taxon>
    </lineage>
</organism>
<protein>
    <submittedName>
        <fullName evidence="1">Uncharacterized protein</fullName>
    </submittedName>
</protein>
<evidence type="ECO:0000313" key="2">
    <source>
        <dbReference type="Proteomes" id="UP000835242"/>
    </source>
</evidence>
<dbReference type="AlphaFoldDB" id="A0AAU9I6U3"/>
<reference evidence="1 2" key="1">
    <citation type="submission" date="2021-02" db="EMBL/GenBank/DDBJ databases">
        <authorList>
            <person name="Pothier F. J."/>
        </authorList>
    </citation>
    <scope>NUCLEOTIDE SEQUENCE [LARGE SCALE GENOMIC DNA]</scope>
    <source>
        <strain evidence="1 2">1314c</strain>
    </source>
</reference>
<gene>
    <name evidence="1" type="ORF">XA1314C_37370</name>
</gene>
<dbReference type="EMBL" id="HG992337">
    <property type="protein sequence ID" value="CAE6837420.1"/>
    <property type="molecule type" value="Genomic_DNA"/>
</dbReference>